<dbReference type="Pfam" id="PF21555">
    <property type="entry name" value="CCC_C_1st_pro"/>
    <property type="match status" value="1"/>
</dbReference>
<dbReference type="EMBL" id="ABCK01000006">
    <property type="protein sequence ID" value="EDM28166.1"/>
    <property type="molecule type" value="Genomic_DNA"/>
</dbReference>
<dbReference type="GO" id="GO:0015377">
    <property type="term" value="F:chloride:monoatomic cation symporter activity"/>
    <property type="evidence" value="ECO:0007669"/>
    <property type="project" value="InterPro"/>
</dbReference>
<feature type="transmembrane region" description="Helical" evidence="7">
    <location>
        <begin position="102"/>
        <end position="126"/>
    </location>
</feature>
<dbReference type="GO" id="GO:0016020">
    <property type="term" value="C:membrane"/>
    <property type="evidence" value="ECO:0007669"/>
    <property type="project" value="UniProtKB-SubCell"/>
</dbReference>
<feature type="transmembrane region" description="Helical" evidence="7">
    <location>
        <begin position="298"/>
        <end position="319"/>
    </location>
</feature>
<evidence type="ECO:0000256" key="1">
    <source>
        <dbReference type="ARBA" id="ARBA00004141"/>
    </source>
</evidence>
<keyword evidence="4 7" id="KW-0812">Transmembrane</keyword>
<comment type="similarity">
    <text evidence="2">Belongs to the SLC12A transporter family.</text>
</comment>
<dbReference type="AlphaFoldDB" id="A6DJU2"/>
<feature type="transmembrane region" description="Helical" evidence="7">
    <location>
        <begin position="402"/>
        <end position="421"/>
    </location>
</feature>
<feature type="transmembrane region" description="Helical" evidence="7">
    <location>
        <begin position="60"/>
        <end position="81"/>
    </location>
</feature>
<feature type="transmembrane region" description="Helical" evidence="7">
    <location>
        <begin position="26"/>
        <end position="48"/>
    </location>
</feature>
<dbReference type="OrthoDB" id="3181223at2"/>
<keyword evidence="3" id="KW-0813">Transport</keyword>
<dbReference type="RefSeq" id="WP_007278158.1">
    <property type="nucleotide sequence ID" value="NZ_ABCK01000006.1"/>
</dbReference>
<feature type="transmembrane region" description="Helical" evidence="7">
    <location>
        <begin position="427"/>
        <end position="443"/>
    </location>
</feature>
<protein>
    <submittedName>
        <fullName evidence="11">Na-K-Cl cotransporter, putative</fullName>
    </submittedName>
</protein>
<dbReference type="eggNOG" id="COG0531">
    <property type="taxonomic scope" value="Bacteria"/>
</dbReference>
<dbReference type="PANTHER" id="PTHR11827">
    <property type="entry name" value="SOLUTE CARRIER FAMILY 12, CATION COTRANSPORTERS"/>
    <property type="match status" value="1"/>
</dbReference>
<dbReference type="STRING" id="313628.LNTAR_12456"/>
<dbReference type="Proteomes" id="UP000004947">
    <property type="component" value="Unassembled WGS sequence"/>
</dbReference>
<dbReference type="Pfam" id="PF00324">
    <property type="entry name" value="AA_permease"/>
    <property type="match status" value="1"/>
</dbReference>
<proteinExistence type="inferred from homology"/>
<dbReference type="Pfam" id="PF21554">
    <property type="entry name" value="CCC_C_2nd_pro"/>
    <property type="match status" value="1"/>
</dbReference>
<evidence type="ECO:0000259" key="10">
    <source>
        <dbReference type="Pfam" id="PF21555"/>
    </source>
</evidence>
<dbReference type="PANTHER" id="PTHR11827:SF72">
    <property type="entry name" value="GH08340P"/>
    <property type="match status" value="1"/>
</dbReference>
<dbReference type="InterPro" id="IPR048752">
    <property type="entry name" value="CCC_C_2nd_subdom"/>
</dbReference>
<feature type="domain" description="Prokaryotic cation-chloride cotransporter second C-terminal subdomain" evidence="9">
    <location>
        <begin position="616"/>
        <end position="748"/>
    </location>
</feature>
<evidence type="ECO:0000256" key="6">
    <source>
        <dbReference type="ARBA" id="ARBA00023136"/>
    </source>
</evidence>
<dbReference type="Gene3D" id="1.20.1740.10">
    <property type="entry name" value="Amino acid/polyamine transporter I"/>
    <property type="match status" value="1"/>
</dbReference>
<reference evidence="11 12" key="1">
    <citation type="journal article" date="2010" name="J. Bacteriol.">
        <title>Genome sequence of Lentisphaera araneosa HTCC2155T, the type species of the order Lentisphaerales in the phylum Lentisphaerae.</title>
        <authorList>
            <person name="Thrash J.C."/>
            <person name="Cho J.C."/>
            <person name="Vergin K.L."/>
            <person name="Morris R.M."/>
            <person name="Giovannoni S.J."/>
        </authorList>
    </citation>
    <scope>NUCLEOTIDE SEQUENCE [LARGE SCALE GENOMIC DNA]</scope>
    <source>
        <strain evidence="11 12">HTCC2155</strain>
    </source>
</reference>
<keyword evidence="6 7" id="KW-0472">Membrane</keyword>
<evidence type="ECO:0000256" key="4">
    <source>
        <dbReference type="ARBA" id="ARBA00022692"/>
    </source>
</evidence>
<accession>A6DJU2</accession>
<feature type="transmembrane region" description="Helical" evidence="7">
    <location>
        <begin position="224"/>
        <end position="245"/>
    </location>
</feature>
<dbReference type="InterPro" id="IPR004842">
    <property type="entry name" value="SLC12A_fam"/>
</dbReference>
<evidence type="ECO:0000313" key="12">
    <source>
        <dbReference type="Proteomes" id="UP000004947"/>
    </source>
</evidence>
<comment type="caution">
    <text evidence="11">The sequence shown here is derived from an EMBL/GenBank/DDBJ whole genome shotgun (WGS) entry which is preliminary data.</text>
</comment>
<feature type="domain" description="Prokaryotic cation-chloride cotransporter first C-terminal subdomain" evidence="10">
    <location>
        <begin position="489"/>
        <end position="613"/>
    </location>
</feature>
<keyword evidence="5 7" id="KW-1133">Transmembrane helix</keyword>
<evidence type="ECO:0000256" key="7">
    <source>
        <dbReference type="SAM" id="Phobius"/>
    </source>
</evidence>
<evidence type="ECO:0000259" key="9">
    <source>
        <dbReference type="Pfam" id="PF21554"/>
    </source>
</evidence>
<comment type="subcellular location">
    <subcellularLocation>
        <location evidence="1">Membrane</location>
        <topology evidence="1">Multi-pass membrane protein</topology>
    </subcellularLocation>
</comment>
<evidence type="ECO:0000256" key="5">
    <source>
        <dbReference type="ARBA" id="ARBA00022989"/>
    </source>
</evidence>
<gene>
    <name evidence="11" type="ORF">LNTAR_12456</name>
</gene>
<keyword evidence="12" id="KW-1185">Reference proteome</keyword>
<organism evidence="11 12">
    <name type="scientific">Lentisphaera araneosa HTCC2155</name>
    <dbReference type="NCBI Taxonomy" id="313628"/>
    <lineage>
        <taxon>Bacteria</taxon>
        <taxon>Pseudomonadati</taxon>
        <taxon>Lentisphaerota</taxon>
        <taxon>Lentisphaeria</taxon>
        <taxon>Lentisphaerales</taxon>
        <taxon>Lentisphaeraceae</taxon>
        <taxon>Lentisphaera</taxon>
    </lineage>
</organism>
<feature type="transmembrane region" description="Helical" evidence="7">
    <location>
        <begin position="185"/>
        <end position="204"/>
    </location>
</feature>
<feature type="domain" description="Amino acid permease/ SLC12A" evidence="8">
    <location>
        <begin position="34"/>
        <end position="487"/>
    </location>
</feature>
<sequence length="750" mass="81920">MSTQNEVQTSVDSPTGKVDNGAQAELFGTFHGVLKPTLLTIIGVMLYIREGWLVGHAGLLGALGVIVLAYVITGTAALSISSITSNVRMEKGGVFTLVGQTLGLEIGGAIGIPLYFAQAMSAAMYLHGMKEGWLSLFPAERMQDTFMAPIVEAGIYESFMVVAFFFCAIGLTLISTRVAFKVQNLVMVFIVVALSSMFLGLSVHEWQTPQLIGDFADGNSFKSLFAVFFPAATGVMVGASMSGSLKDPRRSITKGTLGAWGISFVVYASVAVLAAFLVPTPELISNTTSLIDYARWPLLVQCGLIASCFTATLSSLAAAPRVLQALGEYRIVPRGDLLEQENKGEPRKALIYTGIKVFIVVLLGDLNAIAMILTMFFILAYFTINTVLCIEKSMNLISFRPVFSIPFLVPFLGSFCCLGAMFVINPLMSLVSLGIILAIYIILDRKKLEKPWETVHSGLFGIIANWAAKKVFRTGYFEQKRAWKPDLIMPVEKGSQLEGVSPILKAITYPQGSLQVVALSYEDKASTEQLRGVNQIVKDLNTKGIFATSSLVEARRFSGAVKTAVSVMRGSFFKPNVLFLPIEDRSDEELRDSALTAKSGRMSLVLMSLHQENVFGQQKSVNIWVRDQSPDWNLGLYMTNVDMLALTAYKIAGNWKGKICLCCAVSKEEYKRPTRKFFKNLTSLARLGSNVEIFVTDESFSNALHSVDKADLNIFGHSDELTKQAMEDLTKNLGTTCFFVRGSGIESIMA</sequence>
<evidence type="ECO:0000256" key="3">
    <source>
        <dbReference type="ARBA" id="ARBA00022448"/>
    </source>
</evidence>
<dbReference type="FunFam" id="1.20.1740.10:FF:000013">
    <property type="entry name" value="Solute carrier family 12 member"/>
    <property type="match status" value="1"/>
</dbReference>
<evidence type="ECO:0000259" key="8">
    <source>
        <dbReference type="Pfam" id="PF00324"/>
    </source>
</evidence>
<evidence type="ECO:0000313" key="11">
    <source>
        <dbReference type="EMBL" id="EDM28166.1"/>
    </source>
</evidence>
<feature type="transmembrane region" description="Helical" evidence="7">
    <location>
        <begin position="257"/>
        <end position="278"/>
    </location>
</feature>
<name>A6DJU2_9BACT</name>
<feature type="transmembrane region" description="Helical" evidence="7">
    <location>
        <begin position="146"/>
        <end position="173"/>
    </location>
</feature>
<dbReference type="InterPro" id="IPR048753">
    <property type="entry name" value="CCC_C_1st_subdom"/>
</dbReference>
<dbReference type="InterPro" id="IPR004841">
    <property type="entry name" value="AA-permease/SLC12A_dom"/>
</dbReference>
<evidence type="ECO:0000256" key="2">
    <source>
        <dbReference type="ARBA" id="ARBA00010593"/>
    </source>
</evidence>